<organism evidence="1 2">
    <name type="scientific">Aldrovandia affinis</name>
    <dbReference type="NCBI Taxonomy" id="143900"/>
    <lineage>
        <taxon>Eukaryota</taxon>
        <taxon>Metazoa</taxon>
        <taxon>Chordata</taxon>
        <taxon>Craniata</taxon>
        <taxon>Vertebrata</taxon>
        <taxon>Euteleostomi</taxon>
        <taxon>Actinopterygii</taxon>
        <taxon>Neopterygii</taxon>
        <taxon>Teleostei</taxon>
        <taxon>Notacanthiformes</taxon>
        <taxon>Halosauridae</taxon>
        <taxon>Aldrovandia</taxon>
    </lineage>
</organism>
<keyword evidence="2" id="KW-1185">Reference proteome</keyword>
<name>A0AAD7WEQ6_9TELE</name>
<dbReference type="Proteomes" id="UP001221898">
    <property type="component" value="Unassembled WGS sequence"/>
</dbReference>
<gene>
    <name evidence="1" type="ORF">AAFF_G00047680</name>
</gene>
<protein>
    <submittedName>
        <fullName evidence="1">Uncharacterized protein</fullName>
    </submittedName>
</protein>
<dbReference type="AlphaFoldDB" id="A0AAD7WEQ6"/>
<comment type="caution">
    <text evidence="1">The sequence shown here is derived from an EMBL/GenBank/DDBJ whole genome shotgun (WGS) entry which is preliminary data.</text>
</comment>
<sequence length="129" mass="13914">MHWFLQTKGGILLASSSATSEERLPLNGGNGWGVSPLRVDSFLVFTCVVLSDHIGEATHGSGHKTSCGLSGRTRNVRYRSPVNERQDSGALVKRGASMAAGLNRTAITRTHKAIKCIPAYRQHQGGSRR</sequence>
<reference evidence="1" key="1">
    <citation type="journal article" date="2023" name="Science">
        <title>Genome structures resolve the early diversification of teleost fishes.</title>
        <authorList>
            <person name="Parey E."/>
            <person name="Louis A."/>
            <person name="Montfort J."/>
            <person name="Bouchez O."/>
            <person name="Roques C."/>
            <person name="Iampietro C."/>
            <person name="Lluch J."/>
            <person name="Castinel A."/>
            <person name="Donnadieu C."/>
            <person name="Desvignes T."/>
            <person name="Floi Bucao C."/>
            <person name="Jouanno E."/>
            <person name="Wen M."/>
            <person name="Mejri S."/>
            <person name="Dirks R."/>
            <person name="Jansen H."/>
            <person name="Henkel C."/>
            <person name="Chen W.J."/>
            <person name="Zahm M."/>
            <person name="Cabau C."/>
            <person name="Klopp C."/>
            <person name="Thompson A.W."/>
            <person name="Robinson-Rechavi M."/>
            <person name="Braasch I."/>
            <person name="Lecointre G."/>
            <person name="Bobe J."/>
            <person name="Postlethwait J.H."/>
            <person name="Berthelot C."/>
            <person name="Roest Crollius H."/>
            <person name="Guiguen Y."/>
        </authorList>
    </citation>
    <scope>NUCLEOTIDE SEQUENCE</scope>
    <source>
        <strain evidence="1">NC1722</strain>
    </source>
</reference>
<accession>A0AAD7WEQ6</accession>
<dbReference type="EMBL" id="JAINUG010000127">
    <property type="protein sequence ID" value="KAJ8394361.1"/>
    <property type="molecule type" value="Genomic_DNA"/>
</dbReference>
<proteinExistence type="predicted"/>
<evidence type="ECO:0000313" key="2">
    <source>
        <dbReference type="Proteomes" id="UP001221898"/>
    </source>
</evidence>
<evidence type="ECO:0000313" key="1">
    <source>
        <dbReference type="EMBL" id="KAJ8394361.1"/>
    </source>
</evidence>